<feature type="active site" description="Charge relay system" evidence="5">
    <location>
        <position position="135"/>
    </location>
</feature>
<feature type="compositionally biased region" description="Pro residues" evidence="7">
    <location>
        <begin position="395"/>
        <end position="407"/>
    </location>
</feature>
<dbReference type="InterPro" id="IPR023828">
    <property type="entry name" value="Peptidase_S8_Ser-AS"/>
</dbReference>
<dbReference type="InterPro" id="IPR000209">
    <property type="entry name" value="Peptidase_S8/S53_dom"/>
</dbReference>
<dbReference type="InterPro" id="IPR036852">
    <property type="entry name" value="Peptidase_S8/S53_dom_sf"/>
</dbReference>
<keyword evidence="2 5" id="KW-0645">Protease</keyword>
<dbReference type="EMBL" id="HBHL01006674">
    <property type="protein sequence ID" value="CAD9715426.1"/>
    <property type="molecule type" value="Transcribed_RNA"/>
</dbReference>
<reference evidence="9" key="1">
    <citation type="submission" date="2021-01" db="EMBL/GenBank/DDBJ databases">
        <authorList>
            <person name="Corre E."/>
            <person name="Pelletier E."/>
            <person name="Niang G."/>
            <person name="Scheremetjew M."/>
            <person name="Finn R."/>
            <person name="Kale V."/>
            <person name="Holt S."/>
            <person name="Cochrane G."/>
            <person name="Meng A."/>
            <person name="Brown T."/>
            <person name="Cohen L."/>
        </authorList>
    </citation>
    <scope>NUCLEOTIDE SEQUENCE</scope>
    <source>
        <strain evidence="9">CCMP1205</strain>
    </source>
</reference>
<dbReference type="PROSITE" id="PS51892">
    <property type="entry name" value="SUBTILASE"/>
    <property type="match status" value="1"/>
</dbReference>
<comment type="similarity">
    <text evidence="1 5 6">Belongs to the peptidase S8 family.</text>
</comment>
<proteinExistence type="inferred from homology"/>
<feature type="compositionally biased region" description="Pro residues" evidence="7">
    <location>
        <begin position="415"/>
        <end position="435"/>
    </location>
</feature>
<evidence type="ECO:0000256" key="6">
    <source>
        <dbReference type="RuleBase" id="RU003355"/>
    </source>
</evidence>
<feature type="active site" description="Charge relay system" evidence="5">
    <location>
        <position position="168"/>
    </location>
</feature>
<dbReference type="InterPro" id="IPR050131">
    <property type="entry name" value="Peptidase_S8_subtilisin-like"/>
</dbReference>
<name>A0A7S2T2V1_9CHLO</name>
<dbReference type="GO" id="GO:0004252">
    <property type="term" value="F:serine-type endopeptidase activity"/>
    <property type="evidence" value="ECO:0007669"/>
    <property type="project" value="UniProtKB-UniRule"/>
</dbReference>
<keyword evidence="3 5" id="KW-0378">Hydrolase</keyword>
<evidence type="ECO:0000256" key="3">
    <source>
        <dbReference type="ARBA" id="ARBA00022801"/>
    </source>
</evidence>
<feature type="region of interest" description="Disordered" evidence="7">
    <location>
        <begin position="389"/>
        <end position="443"/>
    </location>
</feature>
<feature type="domain" description="Peptidase S8/S53" evidence="8">
    <location>
        <begin position="126"/>
        <end position="366"/>
    </location>
</feature>
<accession>A0A7S2T2V1</accession>
<dbReference type="PANTHER" id="PTHR43806">
    <property type="entry name" value="PEPTIDASE S8"/>
    <property type="match status" value="1"/>
</dbReference>
<evidence type="ECO:0000256" key="7">
    <source>
        <dbReference type="SAM" id="MobiDB-lite"/>
    </source>
</evidence>
<dbReference type="Gene3D" id="3.40.50.200">
    <property type="entry name" value="Peptidase S8/S53 domain"/>
    <property type="match status" value="1"/>
</dbReference>
<evidence type="ECO:0000313" key="9">
    <source>
        <dbReference type="EMBL" id="CAD9715426.1"/>
    </source>
</evidence>
<dbReference type="GO" id="GO:0005615">
    <property type="term" value="C:extracellular space"/>
    <property type="evidence" value="ECO:0007669"/>
    <property type="project" value="TreeGrafter"/>
</dbReference>
<dbReference type="InterPro" id="IPR023827">
    <property type="entry name" value="Peptidase_S8_Asp-AS"/>
</dbReference>
<dbReference type="GO" id="GO:0006508">
    <property type="term" value="P:proteolysis"/>
    <property type="evidence" value="ECO:0007669"/>
    <property type="project" value="UniProtKB-KW"/>
</dbReference>
<dbReference type="PROSITE" id="PS00136">
    <property type="entry name" value="SUBTILASE_ASP"/>
    <property type="match status" value="1"/>
</dbReference>
<organism evidence="9">
    <name type="scientific">Chloropicon primus</name>
    <dbReference type="NCBI Taxonomy" id="1764295"/>
    <lineage>
        <taxon>Eukaryota</taxon>
        <taxon>Viridiplantae</taxon>
        <taxon>Chlorophyta</taxon>
        <taxon>Chloropicophyceae</taxon>
        <taxon>Chloropicales</taxon>
        <taxon>Chloropicaceae</taxon>
        <taxon>Chloropicon</taxon>
    </lineage>
</organism>
<dbReference type="Pfam" id="PF00082">
    <property type="entry name" value="Peptidase_S8"/>
    <property type="match status" value="1"/>
</dbReference>
<evidence type="ECO:0000256" key="4">
    <source>
        <dbReference type="ARBA" id="ARBA00022825"/>
    </source>
</evidence>
<dbReference type="CDD" id="cd04077">
    <property type="entry name" value="Peptidases_S8_PCSK9_ProteinaseK_like"/>
    <property type="match status" value="1"/>
</dbReference>
<dbReference type="SUPFAM" id="SSF52743">
    <property type="entry name" value="Subtilisin-like"/>
    <property type="match status" value="1"/>
</dbReference>
<keyword evidence="4 5" id="KW-0720">Serine protease</keyword>
<gene>
    <name evidence="9" type="ORF">CPRI1469_LOCUS4280</name>
</gene>
<evidence type="ECO:0000256" key="5">
    <source>
        <dbReference type="PROSITE-ProRule" id="PRU01240"/>
    </source>
</evidence>
<dbReference type="AlphaFoldDB" id="A0A7S2T2V1"/>
<dbReference type="PRINTS" id="PR00723">
    <property type="entry name" value="SUBTILISIN"/>
</dbReference>
<dbReference type="FunFam" id="3.40.50.200:FF:000014">
    <property type="entry name" value="Proteinase K"/>
    <property type="match status" value="1"/>
</dbReference>
<dbReference type="InterPro" id="IPR022398">
    <property type="entry name" value="Peptidase_S8_His-AS"/>
</dbReference>
<dbReference type="PROSITE" id="PS00138">
    <property type="entry name" value="SUBTILASE_SER"/>
    <property type="match status" value="1"/>
</dbReference>
<protein>
    <recommendedName>
        <fullName evidence="8">Peptidase S8/S53 domain-containing protein</fullName>
    </recommendedName>
</protein>
<sequence length="598" mass="64147">MSLTSPSQATKKLNCPEYHILLRHVGHEKSAKVVERIENILEKRGLTRQYLRKLILNLKEGPTLVANICRVAKNYLKKYLKNADVIIQKTKLQRAFATQEDAEWGLDRLDQSSLPLDNSFEYNVTGAGVHVYVVDTGVRGTHQEFTGRHGEGADFVDNDNDASDCNGHGTHCAGTVLGTTYGVAKGATIHGVRVLTCEGWGYTSDICAGLDWVKNHALASMGGHGEPAVVSMSLGGGASTALDNCVDDLVQSGIHVVVAAGNANADACNSSPARLEGAVTVGATTSSDSRASYSNYGNCVDIFAPGSAVKSAWYDSDTATATISGTSMATPHVAGVVAQYLQSQAMKGRTGVTPAEVEDWLAYSAAAGKISDVGTGSPNLLLQSSFAAVEDPEPEPTPMPSPPPPAEDPVEEPEPAPTPSPPPPAEEPEPVPEPPVDGKCEEPKNPRCMRGCGWKCKLGLAKKKAPCKSGKHICGSLSTEETYQLHPEVPVNSTMTVETICISERSVLEAYVEPKDKANADKLDLYLLKEVKGDKASNFEFEDNEGWKVVGYKLSANAKHGFSRLSKNRKKGCYLWAVSCKPGMDCNKLDYDFYHNVY</sequence>
<dbReference type="InterPro" id="IPR034193">
    <property type="entry name" value="PCSK9_ProteinaseK-like"/>
</dbReference>
<dbReference type="PANTHER" id="PTHR43806:SF58">
    <property type="entry name" value="ALKALINE PROTEASE 1-RELATED"/>
    <property type="match status" value="1"/>
</dbReference>
<evidence type="ECO:0000256" key="1">
    <source>
        <dbReference type="ARBA" id="ARBA00011073"/>
    </source>
</evidence>
<evidence type="ECO:0000259" key="8">
    <source>
        <dbReference type="Pfam" id="PF00082"/>
    </source>
</evidence>
<dbReference type="InterPro" id="IPR015500">
    <property type="entry name" value="Peptidase_S8_subtilisin-rel"/>
</dbReference>
<dbReference type="PROSITE" id="PS00137">
    <property type="entry name" value="SUBTILASE_HIS"/>
    <property type="match status" value="1"/>
</dbReference>
<feature type="active site" description="Charge relay system" evidence="5">
    <location>
        <position position="327"/>
    </location>
</feature>
<evidence type="ECO:0000256" key="2">
    <source>
        <dbReference type="ARBA" id="ARBA00022670"/>
    </source>
</evidence>